<dbReference type="SUPFAM" id="SSF103473">
    <property type="entry name" value="MFS general substrate transporter"/>
    <property type="match status" value="2"/>
</dbReference>
<feature type="transmembrane region" description="Helical" evidence="6">
    <location>
        <begin position="105"/>
        <end position="126"/>
    </location>
</feature>
<dbReference type="InterPro" id="IPR011701">
    <property type="entry name" value="MFS"/>
</dbReference>
<dbReference type="Proteomes" id="UP000007322">
    <property type="component" value="Chromosome 5"/>
</dbReference>
<dbReference type="GO" id="GO:0022857">
    <property type="term" value="F:transmembrane transporter activity"/>
    <property type="evidence" value="ECO:0007669"/>
    <property type="project" value="InterPro"/>
</dbReference>
<feature type="transmembrane region" description="Helical" evidence="6">
    <location>
        <begin position="324"/>
        <end position="350"/>
    </location>
</feature>
<evidence type="ECO:0000313" key="9">
    <source>
        <dbReference type="Proteomes" id="UP000007322"/>
    </source>
</evidence>
<feature type="compositionally biased region" description="Low complexity" evidence="5">
    <location>
        <begin position="416"/>
        <end position="431"/>
    </location>
</feature>
<proteinExistence type="predicted"/>
<feature type="domain" description="Major facilitator superfamily (MFS) profile" evidence="7">
    <location>
        <begin position="39"/>
        <end position="576"/>
    </location>
</feature>
<dbReference type="PANTHER" id="PTHR23502:SF134">
    <property type="entry name" value="MAJOR FACILITATOR SUPERFAMILY (MFS) PROFILE DOMAIN-CONTAINING PROTEIN-RELATED"/>
    <property type="match status" value="1"/>
</dbReference>
<name>G2QJR5_THET4</name>
<dbReference type="PROSITE" id="PS50850">
    <property type="entry name" value="MFS"/>
    <property type="match status" value="1"/>
</dbReference>
<evidence type="ECO:0000313" key="8">
    <source>
        <dbReference type="EMBL" id="AEO59822.1"/>
    </source>
</evidence>
<dbReference type="PANTHER" id="PTHR23502">
    <property type="entry name" value="MAJOR FACILITATOR SUPERFAMILY"/>
    <property type="match status" value="1"/>
</dbReference>
<keyword evidence="2 6" id="KW-0812">Transmembrane</keyword>
<evidence type="ECO:0000256" key="6">
    <source>
        <dbReference type="SAM" id="Phobius"/>
    </source>
</evidence>
<dbReference type="eggNOG" id="KOG0255">
    <property type="taxonomic scope" value="Eukaryota"/>
</dbReference>
<feature type="transmembrane region" description="Helical" evidence="6">
    <location>
        <begin position="37"/>
        <end position="57"/>
    </location>
</feature>
<organism evidence="8 9">
    <name type="scientific">Thermothelomyces thermophilus (strain ATCC 42464 / BCRC 31852 / DSM 1799)</name>
    <name type="common">Sporotrichum thermophile</name>
    <dbReference type="NCBI Taxonomy" id="573729"/>
    <lineage>
        <taxon>Eukaryota</taxon>
        <taxon>Fungi</taxon>
        <taxon>Dikarya</taxon>
        <taxon>Ascomycota</taxon>
        <taxon>Pezizomycotina</taxon>
        <taxon>Sordariomycetes</taxon>
        <taxon>Sordariomycetidae</taxon>
        <taxon>Sordariales</taxon>
        <taxon>Chaetomiaceae</taxon>
        <taxon>Thermothelomyces</taxon>
    </lineage>
</organism>
<feature type="transmembrane region" description="Helical" evidence="6">
    <location>
        <begin position="200"/>
        <end position="219"/>
    </location>
</feature>
<evidence type="ECO:0000256" key="1">
    <source>
        <dbReference type="ARBA" id="ARBA00004141"/>
    </source>
</evidence>
<dbReference type="AlphaFoldDB" id="G2QJR5"/>
<dbReference type="RefSeq" id="XP_003665067.1">
    <property type="nucleotide sequence ID" value="XM_003665019.1"/>
</dbReference>
<feature type="region of interest" description="Disordered" evidence="5">
    <location>
        <begin position="403"/>
        <end position="431"/>
    </location>
</feature>
<reference evidence="8 9" key="1">
    <citation type="journal article" date="2011" name="Nat. Biotechnol.">
        <title>Comparative genomic analysis of the thermophilic biomass-degrading fungi Myceliophthora thermophila and Thielavia terrestris.</title>
        <authorList>
            <person name="Berka R.M."/>
            <person name="Grigoriev I.V."/>
            <person name="Otillar R."/>
            <person name="Salamov A."/>
            <person name="Grimwood J."/>
            <person name="Reid I."/>
            <person name="Ishmael N."/>
            <person name="John T."/>
            <person name="Darmond C."/>
            <person name="Moisan M.-C."/>
            <person name="Henrissat B."/>
            <person name="Coutinho P.M."/>
            <person name="Lombard V."/>
            <person name="Natvig D.O."/>
            <person name="Lindquist E."/>
            <person name="Schmutz J."/>
            <person name="Lucas S."/>
            <person name="Harris P."/>
            <person name="Powlowski J."/>
            <person name="Bellemare A."/>
            <person name="Taylor D."/>
            <person name="Butler G."/>
            <person name="de Vries R.P."/>
            <person name="Allijn I.E."/>
            <person name="van den Brink J."/>
            <person name="Ushinsky S."/>
            <person name="Storms R."/>
            <person name="Powell A.J."/>
            <person name="Paulsen I.T."/>
            <person name="Elbourne L.D.H."/>
            <person name="Baker S.E."/>
            <person name="Magnuson J."/>
            <person name="LaBoissiere S."/>
            <person name="Clutterbuck A.J."/>
            <person name="Martinez D."/>
            <person name="Wogulis M."/>
            <person name="de Leon A.L."/>
            <person name="Rey M.W."/>
            <person name="Tsang A."/>
        </authorList>
    </citation>
    <scope>NUCLEOTIDE SEQUENCE [LARGE SCALE GENOMIC DNA]</scope>
    <source>
        <strain evidence="9">ATCC 42464 / BCRC 31852 / DSM 1799</strain>
    </source>
</reference>
<feature type="transmembrane region" description="Helical" evidence="6">
    <location>
        <begin position="132"/>
        <end position="154"/>
    </location>
</feature>
<dbReference type="OMA" id="MTWIACA"/>
<evidence type="ECO:0000259" key="7">
    <source>
        <dbReference type="PROSITE" id="PS50850"/>
    </source>
</evidence>
<feature type="region of interest" description="Disordered" evidence="5">
    <location>
        <begin position="1"/>
        <end position="27"/>
    </location>
</feature>
<dbReference type="OrthoDB" id="6770063at2759"/>
<sequence>MMMKKKNRSKNNSDSLPAPPNLEPYSDPQTWPSSRKYLLLILACIGTWQTAYTAGAYSPPQYLIQAGLAGHPSIEAVLTGITTFCLGFAFAPMVLAPLSEMNGRYPVFVAAGVVYVAFQAACALVSTLAGMLVARLLVGVGASVFSTMVGGVIADMWDARGRNTPMALFSGSVLAGTGVGPLVGAVMAQRMADAGRWRWIFWHQVIMGGAMMLFVVVFFRESRGSVLLSRKARALNRWYEELEEHGYFGVWVAEDGSLGDGSPPLGDAADEEKGPASALEQGRTARRLKRIRWRVKEDEERASLGQMIATSVSRPFHLLFTESVVFFFSLWVAFAWGVLYLTFGSIPLVYQRVYGWSLEDAGYIFVSLIVGAVFATAIGLWQDRLLYHPKWAASPASGNAVDINNSSETSDDSSNKHVSSSSSSSSPPAAATSSLSDRILAFLRRRFPASAPESRLYFTCITSTFLPIGLFIFGFSSRPDTHWIGPAIGMVLATMGILSVYLAVFNYFADTYHKYASSALAAQSFCRNVLGGAFPLVTRPLFTNLGPARAGAVLGSIGTALTVVPWVLVFFGDKIRARSPFASQSTSA</sequence>
<accession>G2QJR5</accession>
<dbReference type="Pfam" id="PF07690">
    <property type="entry name" value="MFS_1"/>
    <property type="match status" value="1"/>
</dbReference>
<keyword evidence="9" id="KW-1185">Reference proteome</keyword>
<dbReference type="InParanoid" id="G2QJR5"/>
<evidence type="ECO:0000256" key="4">
    <source>
        <dbReference type="ARBA" id="ARBA00023136"/>
    </source>
</evidence>
<dbReference type="PRINTS" id="PR01036">
    <property type="entry name" value="TCRTETB"/>
</dbReference>
<keyword evidence="4 6" id="KW-0472">Membrane</keyword>
<feature type="transmembrane region" description="Helical" evidence="6">
    <location>
        <begin position="487"/>
        <end position="508"/>
    </location>
</feature>
<dbReference type="HOGENOM" id="CLU_008455_0_5_1"/>
<evidence type="ECO:0000256" key="2">
    <source>
        <dbReference type="ARBA" id="ARBA00022692"/>
    </source>
</evidence>
<dbReference type="VEuPathDB" id="FungiDB:MYCTH_2308380"/>
<feature type="transmembrane region" description="Helical" evidence="6">
    <location>
        <begin position="166"/>
        <end position="188"/>
    </location>
</feature>
<gene>
    <name evidence="8" type="ORF">MYCTH_2308380</name>
</gene>
<evidence type="ECO:0000256" key="5">
    <source>
        <dbReference type="SAM" id="MobiDB-lite"/>
    </source>
</evidence>
<dbReference type="InterPro" id="IPR020846">
    <property type="entry name" value="MFS_dom"/>
</dbReference>
<feature type="transmembrane region" description="Helical" evidence="6">
    <location>
        <begin position="362"/>
        <end position="381"/>
    </location>
</feature>
<dbReference type="GO" id="GO:0005886">
    <property type="term" value="C:plasma membrane"/>
    <property type="evidence" value="ECO:0007669"/>
    <property type="project" value="TreeGrafter"/>
</dbReference>
<feature type="transmembrane region" description="Helical" evidence="6">
    <location>
        <begin position="520"/>
        <end position="538"/>
    </location>
</feature>
<feature type="transmembrane region" description="Helical" evidence="6">
    <location>
        <begin position="77"/>
        <end position="98"/>
    </location>
</feature>
<dbReference type="EMBL" id="CP003006">
    <property type="protein sequence ID" value="AEO59822.1"/>
    <property type="molecule type" value="Genomic_DNA"/>
</dbReference>
<keyword evidence="3 6" id="KW-1133">Transmembrane helix</keyword>
<comment type="subcellular location">
    <subcellularLocation>
        <location evidence="1">Membrane</location>
        <topology evidence="1">Multi-pass membrane protein</topology>
    </subcellularLocation>
</comment>
<feature type="transmembrane region" description="Helical" evidence="6">
    <location>
        <begin position="550"/>
        <end position="571"/>
    </location>
</feature>
<dbReference type="KEGG" id="mtm:MYCTH_2308380"/>
<dbReference type="Gene3D" id="1.20.1250.20">
    <property type="entry name" value="MFS general substrate transporter like domains"/>
    <property type="match status" value="1"/>
</dbReference>
<evidence type="ECO:0000256" key="3">
    <source>
        <dbReference type="ARBA" id="ARBA00022989"/>
    </source>
</evidence>
<dbReference type="InterPro" id="IPR036259">
    <property type="entry name" value="MFS_trans_sf"/>
</dbReference>
<feature type="transmembrane region" description="Helical" evidence="6">
    <location>
        <begin position="456"/>
        <end position="475"/>
    </location>
</feature>
<dbReference type="GeneID" id="11507095"/>
<protein>
    <recommendedName>
        <fullName evidence="7">Major facilitator superfamily (MFS) profile domain-containing protein</fullName>
    </recommendedName>
</protein>